<sequence>MMGKIEFAPTFAEQSRQSFVASFKGYVNSVVETGLSETYHSSLVPLFEDKNGRPPENRSEAAGMIEPHPLFKLWASLTYHSQNLMWQSVNDTTQRTINDQVAAFTALESNPEKQGSLDLADNLEIPAPVRTTEIHRQPGGYWRESRPNDIETALSYTGTVDLYRNAKGMGIGGKIGSDSMGRMLAAIAQKRAPDLTPSTILDLGCGTGEQTLAYKRIFPEAEVHGLDVARPFVRYAHGLAESEGLALHFKEADAASTGYGDESFDLIVSIIMFHETSNRQIKNIFGECWRLLKPGGMVLHLDVPYQPDRMPLDKQVTNHWQVKYNGEPFWTGFVETDIRRELLAAGFEDDSAFAEYESYGPVTYFFFGGRKKA</sequence>
<dbReference type="Gene3D" id="3.40.50.150">
    <property type="entry name" value="Vaccinia Virus protein VP39"/>
    <property type="match status" value="1"/>
</dbReference>
<dbReference type="SUPFAM" id="SSF53335">
    <property type="entry name" value="S-adenosyl-L-methionine-dependent methyltransferases"/>
    <property type="match status" value="1"/>
</dbReference>
<keyword evidence="3" id="KW-1185">Reference proteome</keyword>
<keyword evidence="2" id="KW-0489">Methyltransferase</keyword>
<dbReference type="CDD" id="cd02440">
    <property type="entry name" value="AdoMet_MTases"/>
    <property type="match status" value="1"/>
</dbReference>
<dbReference type="GO" id="GO:0008168">
    <property type="term" value="F:methyltransferase activity"/>
    <property type="evidence" value="ECO:0007669"/>
    <property type="project" value="UniProtKB-KW"/>
</dbReference>
<dbReference type="InterPro" id="IPR050508">
    <property type="entry name" value="Methyltransf_Superfamily"/>
</dbReference>
<dbReference type="AlphaFoldDB" id="A0A3M0BWG2"/>
<dbReference type="InterPro" id="IPR041698">
    <property type="entry name" value="Methyltransf_25"/>
</dbReference>
<keyword evidence="2" id="KW-0808">Transferase</keyword>
<evidence type="ECO:0000259" key="1">
    <source>
        <dbReference type="Pfam" id="PF13649"/>
    </source>
</evidence>
<evidence type="ECO:0000313" key="3">
    <source>
        <dbReference type="Proteomes" id="UP000271227"/>
    </source>
</evidence>
<reference evidence="2 3" key="1">
    <citation type="submission" date="2018-10" db="EMBL/GenBank/DDBJ databases">
        <title>Genomic Encyclopedia of Archaeal and Bacterial Type Strains, Phase II (KMG-II): from individual species to whole genera.</title>
        <authorList>
            <person name="Goeker M."/>
        </authorList>
    </citation>
    <scope>NUCLEOTIDE SEQUENCE [LARGE SCALE GENOMIC DNA]</scope>
    <source>
        <strain evidence="2 3">DSM 25217</strain>
    </source>
</reference>
<dbReference type="Pfam" id="PF13649">
    <property type="entry name" value="Methyltransf_25"/>
    <property type="match status" value="1"/>
</dbReference>
<accession>A0A3M0BWG2</accession>
<dbReference type="InParanoid" id="A0A3M0BWG2"/>
<name>A0A3M0BWG2_9PROT</name>
<protein>
    <submittedName>
        <fullName evidence="2">Ubiquinone/menaquinone biosynthesis C-methylase UbiE</fullName>
    </submittedName>
</protein>
<feature type="domain" description="Methyltransferase" evidence="1">
    <location>
        <begin position="200"/>
        <end position="296"/>
    </location>
</feature>
<dbReference type="RefSeq" id="WP_170163921.1">
    <property type="nucleotide sequence ID" value="NZ_REFR01000015.1"/>
</dbReference>
<dbReference type="PANTHER" id="PTHR42912">
    <property type="entry name" value="METHYLTRANSFERASE"/>
    <property type="match status" value="1"/>
</dbReference>
<organism evidence="2 3">
    <name type="scientific">Eilatimonas milleporae</name>
    <dbReference type="NCBI Taxonomy" id="911205"/>
    <lineage>
        <taxon>Bacteria</taxon>
        <taxon>Pseudomonadati</taxon>
        <taxon>Pseudomonadota</taxon>
        <taxon>Alphaproteobacteria</taxon>
        <taxon>Kordiimonadales</taxon>
        <taxon>Kordiimonadaceae</taxon>
        <taxon>Eilatimonas</taxon>
    </lineage>
</organism>
<dbReference type="InterPro" id="IPR029063">
    <property type="entry name" value="SAM-dependent_MTases_sf"/>
</dbReference>
<evidence type="ECO:0000313" key="2">
    <source>
        <dbReference type="EMBL" id="RMB01931.1"/>
    </source>
</evidence>
<dbReference type="GO" id="GO:0032259">
    <property type="term" value="P:methylation"/>
    <property type="evidence" value="ECO:0007669"/>
    <property type="project" value="UniProtKB-KW"/>
</dbReference>
<dbReference type="Proteomes" id="UP000271227">
    <property type="component" value="Unassembled WGS sequence"/>
</dbReference>
<comment type="caution">
    <text evidence="2">The sequence shown here is derived from an EMBL/GenBank/DDBJ whole genome shotgun (WGS) entry which is preliminary data.</text>
</comment>
<gene>
    <name evidence="2" type="ORF">BXY39_3439</name>
</gene>
<dbReference type="PANTHER" id="PTHR42912:SF93">
    <property type="entry name" value="N6-ADENOSINE-METHYLTRANSFERASE TMT1A"/>
    <property type="match status" value="1"/>
</dbReference>
<dbReference type="EMBL" id="REFR01000015">
    <property type="protein sequence ID" value="RMB01931.1"/>
    <property type="molecule type" value="Genomic_DNA"/>
</dbReference>
<keyword evidence="2" id="KW-0830">Ubiquinone</keyword>
<proteinExistence type="predicted"/>